<dbReference type="CDD" id="cd03215">
    <property type="entry name" value="ABC_Carb_Monos_II"/>
    <property type="match status" value="1"/>
</dbReference>
<keyword evidence="3" id="KW-0547">Nucleotide-binding</keyword>
<dbReference type="InterPro" id="IPR017871">
    <property type="entry name" value="ABC_transporter-like_CS"/>
</dbReference>
<organism evidence="6 7">
    <name type="scientific">Conexibacter stalactiti</name>
    <dbReference type="NCBI Taxonomy" id="1940611"/>
    <lineage>
        <taxon>Bacteria</taxon>
        <taxon>Bacillati</taxon>
        <taxon>Actinomycetota</taxon>
        <taxon>Thermoleophilia</taxon>
        <taxon>Solirubrobacterales</taxon>
        <taxon>Conexibacteraceae</taxon>
        <taxon>Conexibacter</taxon>
    </lineage>
</organism>
<dbReference type="InterPro" id="IPR050107">
    <property type="entry name" value="ABC_carbohydrate_import_ATPase"/>
</dbReference>
<evidence type="ECO:0000256" key="2">
    <source>
        <dbReference type="ARBA" id="ARBA00022737"/>
    </source>
</evidence>
<dbReference type="InterPro" id="IPR003593">
    <property type="entry name" value="AAA+_ATPase"/>
</dbReference>
<dbReference type="GO" id="GO:0005524">
    <property type="term" value="F:ATP binding"/>
    <property type="evidence" value="ECO:0007669"/>
    <property type="project" value="UniProtKB-KW"/>
</dbReference>
<evidence type="ECO:0000259" key="5">
    <source>
        <dbReference type="PROSITE" id="PS50893"/>
    </source>
</evidence>
<dbReference type="PANTHER" id="PTHR43790">
    <property type="entry name" value="CARBOHYDRATE TRANSPORT ATP-BINDING PROTEIN MG119-RELATED"/>
    <property type="match status" value="1"/>
</dbReference>
<dbReference type="PROSITE" id="PS50893">
    <property type="entry name" value="ABC_TRANSPORTER_2"/>
    <property type="match status" value="2"/>
</dbReference>
<dbReference type="Proteomes" id="UP001284601">
    <property type="component" value="Unassembled WGS sequence"/>
</dbReference>
<dbReference type="CDD" id="cd03216">
    <property type="entry name" value="ABC_Carb_Monos_I"/>
    <property type="match status" value="1"/>
</dbReference>
<protein>
    <submittedName>
        <fullName evidence="6">Sugar ABC transporter ATP-binding protein</fullName>
    </submittedName>
</protein>
<evidence type="ECO:0000313" key="7">
    <source>
        <dbReference type="Proteomes" id="UP001284601"/>
    </source>
</evidence>
<accession>A0ABU4HJE4</accession>
<keyword evidence="1" id="KW-0813">Transport</keyword>
<reference evidence="7" key="1">
    <citation type="submission" date="2023-07" db="EMBL/GenBank/DDBJ databases">
        <title>Conexibacter stalactiti sp. nov., isolated from stalactites in a lava cave and emended description of the genus Conexibacter.</title>
        <authorList>
            <person name="Lee S.D."/>
        </authorList>
    </citation>
    <scope>NUCLEOTIDE SEQUENCE [LARGE SCALE GENOMIC DNA]</scope>
    <source>
        <strain evidence="7">KCTC 39840</strain>
    </source>
</reference>
<sequence>MAVHAQRPSSSPPLLELRDAKKRFGGVRALRGANLTISAPGVVHGLIGENGSGKSTLLGILSGQLSLNEGQLLIDGEPVSFRTPAGALERGIAMVSQETALAMHLTVAENIFLGHRAVKRASGIDWAATESRAAGVLERLALEIEPGRLAGELAPDQQQMVEIARALSMDARILILDEPTSSLTDDEVGSLFRAVRGVRAAGVSVVFVSHRLGEMFAIVDELTVLRDGLTAATGPISDFDVDGVIDAMVGSSGARRDLVARDGADRERAPALEVRGLRVAGAAATVDLDVADGEIVGIAGLVGAGRSELLEAIFGVRAIEAGDVRIRGASRGAPTPREAIAAGVGYLPPDRKVQGLVLRRSVRENITMAMTSSAGRLRSPRDPACDVAVATVMERMQIRASSPDVAVATLSGGNQQKVALGKWIAAGSRVLLLDEPTRGVDVNSKADIHELLRAAADDGVALLVSSSDNPELLELCDRILVMFRGSVVASVAAADASEAVLGRYAGGHL</sequence>
<keyword evidence="7" id="KW-1185">Reference proteome</keyword>
<evidence type="ECO:0000256" key="3">
    <source>
        <dbReference type="ARBA" id="ARBA00022741"/>
    </source>
</evidence>
<dbReference type="Pfam" id="PF00005">
    <property type="entry name" value="ABC_tran"/>
    <property type="match status" value="2"/>
</dbReference>
<dbReference type="SMART" id="SM00382">
    <property type="entry name" value="AAA"/>
    <property type="match status" value="2"/>
</dbReference>
<dbReference type="EMBL" id="JAWSTH010000005">
    <property type="protein sequence ID" value="MDW5593426.1"/>
    <property type="molecule type" value="Genomic_DNA"/>
</dbReference>
<proteinExistence type="predicted"/>
<dbReference type="PANTHER" id="PTHR43790:SF9">
    <property type="entry name" value="GALACTOFURANOSE TRANSPORTER ATP-BINDING PROTEIN YTFR"/>
    <property type="match status" value="1"/>
</dbReference>
<dbReference type="Gene3D" id="3.40.50.300">
    <property type="entry name" value="P-loop containing nucleotide triphosphate hydrolases"/>
    <property type="match status" value="2"/>
</dbReference>
<dbReference type="RefSeq" id="WP_318595687.1">
    <property type="nucleotide sequence ID" value="NZ_JAWSTH010000005.1"/>
</dbReference>
<dbReference type="InterPro" id="IPR027417">
    <property type="entry name" value="P-loop_NTPase"/>
</dbReference>
<dbReference type="PROSITE" id="PS00211">
    <property type="entry name" value="ABC_TRANSPORTER_1"/>
    <property type="match status" value="1"/>
</dbReference>
<feature type="domain" description="ABC transporter" evidence="5">
    <location>
        <begin position="15"/>
        <end position="252"/>
    </location>
</feature>
<evidence type="ECO:0000256" key="4">
    <source>
        <dbReference type="ARBA" id="ARBA00022840"/>
    </source>
</evidence>
<dbReference type="SUPFAM" id="SSF52540">
    <property type="entry name" value="P-loop containing nucleoside triphosphate hydrolases"/>
    <property type="match status" value="2"/>
</dbReference>
<name>A0ABU4HJE4_9ACTN</name>
<evidence type="ECO:0000256" key="1">
    <source>
        <dbReference type="ARBA" id="ARBA00022448"/>
    </source>
</evidence>
<dbReference type="InterPro" id="IPR003439">
    <property type="entry name" value="ABC_transporter-like_ATP-bd"/>
</dbReference>
<evidence type="ECO:0000313" key="6">
    <source>
        <dbReference type="EMBL" id="MDW5593426.1"/>
    </source>
</evidence>
<keyword evidence="4 6" id="KW-0067">ATP-binding</keyword>
<gene>
    <name evidence="6" type="ORF">R7226_03695</name>
</gene>
<comment type="caution">
    <text evidence="6">The sequence shown here is derived from an EMBL/GenBank/DDBJ whole genome shotgun (WGS) entry which is preliminary data.</text>
</comment>
<keyword evidence="2" id="KW-0677">Repeat</keyword>
<feature type="domain" description="ABC transporter" evidence="5">
    <location>
        <begin position="267"/>
        <end position="509"/>
    </location>
</feature>